<feature type="transmembrane region" description="Helical" evidence="2">
    <location>
        <begin position="259"/>
        <end position="277"/>
    </location>
</feature>
<dbReference type="Proteomes" id="UP001214638">
    <property type="component" value="Unassembled WGS sequence"/>
</dbReference>
<organism evidence="3 4">
    <name type="scientific">Babesia duncani</name>
    <dbReference type="NCBI Taxonomy" id="323732"/>
    <lineage>
        <taxon>Eukaryota</taxon>
        <taxon>Sar</taxon>
        <taxon>Alveolata</taxon>
        <taxon>Apicomplexa</taxon>
        <taxon>Aconoidasida</taxon>
        <taxon>Piroplasmida</taxon>
        <taxon>Babesiidae</taxon>
        <taxon>Babesia</taxon>
    </lineage>
</organism>
<feature type="transmembrane region" description="Helical" evidence="2">
    <location>
        <begin position="193"/>
        <end position="214"/>
    </location>
</feature>
<feature type="transmembrane region" description="Helical" evidence="2">
    <location>
        <begin position="647"/>
        <end position="668"/>
    </location>
</feature>
<accession>A0AAD9PK44</accession>
<keyword evidence="2" id="KW-0812">Transmembrane</keyword>
<evidence type="ECO:0000256" key="1">
    <source>
        <dbReference type="SAM" id="MobiDB-lite"/>
    </source>
</evidence>
<feature type="transmembrane region" description="Helical" evidence="2">
    <location>
        <begin position="688"/>
        <end position="708"/>
    </location>
</feature>
<protein>
    <submittedName>
        <fullName evidence="3">Uncharacterized protein</fullName>
    </submittedName>
</protein>
<feature type="transmembrane region" description="Helical" evidence="2">
    <location>
        <begin position="91"/>
        <end position="108"/>
    </location>
</feature>
<dbReference type="AlphaFoldDB" id="A0AAD9PK44"/>
<feature type="transmembrane region" description="Helical" evidence="2">
    <location>
        <begin position="221"/>
        <end position="239"/>
    </location>
</feature>
<dbReference type="RefSeq" id="XP_067802681.1">
    <property type="nucleotide sequence ID" value="XM_067947459.1"/>
</dbReference>
<name>A0AAD9PK44_9APIC</name>
<feature type="transmembrane region" description="Helical" evidence="2">
    <location>
        <begin position="375"/>
        <end position="395"/>
    </location>
</feature>
<feature type="transmembrane region" description="Helical" evidence="2">
    <location>
        <begin position="167"/>
        <end position="187"/>
    </location>
</feature>
<evidence type="ECO:0000313" key="3">
    <source>
        <dbReference type="EMBL" id="KAK2195838.1"/>
    </source>
</evidence>
<gene>
    <name evidence="3" type="ORF">BdWA1_002434</name>
</gene>
<keyword evidence="4" id="KW-1185">Reference proteome</keyword>
<feature type="transmembrane region" description="Helical" evidence="2">
    <location>
        <begin position="750"/>
        <end position="773"/>
    </location>
</feature>
<feature type="transmembrane region" description="Helical" evidence="2">
    <location>
        <begin position="580"/>
        <end position="603"/>
    </location>
</feature>
<evidence type="ECO:0000256" key="2">
    <source>
        <dbReference type="SAM" id="Phobius"/>
    </source>
</evidence>
<feature type="region of interest" description="Disordered" evidence="1">
    <location>
        <begin position="973"/>
        <end position="993"/>
    </location>
</feature>
<sequence>MNLYKYELKLLFTAVALLSLCLLNSLSSKIRARFHARETMMSIVNFENMENITTDTSESLHKFYSNIVDELKIWKLASGYKITKITFNSKAGTYILACIYISGQFNLLQQNDKPIPKVSIKGNVTLVIQIFNEFFGVYAESINDIVLNEDNIWQINTNIITFMEVDVVEVVLWSLNCFLIASVILFYRNWYTFALVTFGVFYTVFEFCSCFVMFKDHQFLEYFRLTACGCLVACLVLFYKIQVDSLKKHNQLHSMFLNVFLNVPNMLTSIALCIFNYNIVVHGILWLLWAPILQCIVLESFSKIIYKHNVKLDTLQFPNINFWIFKSMSGPQTMPTTAGPDEMQKDTNHQPIQDNVEMIRNEAANTTMRRYLQPWNILLMVIHVILVSIFLIIGFKKKRYEDIVQNIYTRMSTPFTVTEEPCFKLRDFTINGKSQYGFEIAKEKTSVVYDTFGYINSSIALKAWIEANFSIPKVIRALAIISSNSNVSQTAQLVTRENVKKLVTTSNFDIWCFFLYQISSHEITIAKVNFGKTILQIVHPHISIDFIDLNLDTVMIGFSITCFILTLFVCWINYKERVHLAKLCSCIVMTLLSISLCIDVAIAEPILVYKLKRLLASIRESNPSPKTMKSFAKISLMFMSCKRACDIISFLNIITMIFYVIACLPKYYNNLTSNGTLVRRPLKMNSNLLFPILYQYFILLIGVSLIGNKLFGIVIDPFKGIWYSVKYVVILNFNRMMLRQNSSVFDPIYIYNRLTVLVFYYIALTTFYAVCYYSSLPKKTFKSTMVIMDKLDDDFKVNIKASVDELVRFKVFVKALEEYRLMLASNPNLGQHDETKLFFSKFPSEYNTSLSILSPVNRIRLYSERVKRQILTIVFLRLKIDLYAFKQAELEKRLVEHASNVSTTLGYKKLLEQRLITTSNEALRFSRNRELAMPQNVNDALPKSATISNASDDLVLYDVDELEQLVLGQVTPLPSEPEEYQGSLKPFGNDSLQEKMPFKDSTTSDVEEIGQIQEDQVHVSRHEPLQVVDADSNSKIKALPSRESVSAPLQEVEVTRALLKKEHEDATRLEPPSDPTLEPEINGNKSQEREVPCAIPEYEKTKPDHSKIGIFTDPVLEASPRI</sequence>
<feature type="transmembrane region" description="Helical" evidence="2">
    <location>
        <begin position="284"/>
        <end position="306"/>
    </location>
</feature>
<dbReference type="KEGG" id="bdw:94336732"/>
<comment type="caution">
    <text evidence="3">The sequence shown here is derived from an EMBL/GenBank/DDBJ whole genome shotgun (WGS) entry which is preliminary data.</text>
</comment>
<feature type="region of interest" description="Disordered" evidence="1">
    <location>
        <begin position="1061"/>
        <end position="1091"/>
    </location>
</feature>
<keyword evidence="2" id="KW-1133">Transmembrane helix</keyword>
<evidence type="ECO:0000313" key="4">
    <source>
        <dbReference type="Proteomes" id="UP001214638"/>
    </source>
</evidence>
<feature type="transmembrane region" description="Helical" evidence="2">
    <location>
        <begin position="720"/>
        <end position="738"/>
    </location>
</feature>
<dbReference type="GeneID" id="94336732"/>
<keyword evidence="2" id="KW-0472">Membrane</keyword>
<proteinExistence type="predicted"/>
<dbReference type="EMBL" id="JALLKP010000003">
    <property type="protein sequence ID" value="KAK2195838.1"/>
    <property type="molecule type" value="Genomic_DNA"/>
</dbReference>
<reference evidence="3" key="1">
    <citation type="journal article" date="2023" name="Nat. Microbiol.">
        <title>Babesia duncani multi-omics identifies virulence factors and drug targets.</title>
        <authorList>
            <person name="Singh P."/>
            <person name="Lonardi S."/>
            <person name="Liang Q."/>
            <person name="Vydyam P."/>
            <person name="Khabirova E."/>
            <person name="Fang T."/>
            <person name="Gihaz S."/>
            <person name="Thekkiniath J."/>
            <person name="Munshi M."/>
            <person name="Abel S."/>
            <person name="Ciampossin L."/>
            <person name="Batugedara G."/>
            <person name="Gupta M."/>
            <person name="Lu X.M."/>
            <person name="Lenz T."/>
            <person name="Chakravarty S."/>
            <person name="Cornillot E."/>
            <person name="Hu Y."/>
            <person name="Ma W."/>
            <person name="Gonzalez L.M."/>
            <person name="Sanchez S."/>
            <person name="Estrada K."/>
            <person name="Sanchez-Flores A."/>
            <person name="Montero E."/>
            <person name="Harb O.S."/>
            <person name="Le Roch K.G."/>
            <person name="Mamoun C.B."/>
        </authorList>
    </citation>
    <scope>NUCLEOTIDE SEQUENCE</scope>
    <source>
        <strain evidence="3">WA1</strain>
    </source>
</reference>
<feature type="transmembrane region" description="Helical" evidence="2">
    <location>
        <begin position="554"/>
        <end position="574"/>
    </location>
</feature>